<organism evidence="2 3">
    <name type="scientific">Lottia gigantea</name>
    <name type="common">Giant owl limpet</name>
    <dbReference type="NCBI Taxonomy" id="225164"/>
    <lineage>
        <taxon>Eukaryota</taxon>
        <taxon>Metazoa</taxon>
        <taxon>Spiralia</taxon>
        <taxon>Lophotrochozoa</taxon>
        <taxon>Mollusca</taxon>
        <taxon>Gastropoda</taxon>
        <taxon>Patellogastropoda</taxon>
        <taxon>Lottioidea</taxon>
        <taxon>Lottiidae</taxon>
        <taxon>Lottia</taxon>
    </lineage>
</organism>
<keyword evidence="3" id="KW-1185">Reference proteome</keyword>
<name>V4AHB2_LOTGI</name>
<keyword evidence="1" id="KW-0175">Coiled coil</keyword>
<dbReference type="AlphaFoldDB" id="V4AHB2"/>
<evidence type="ECO:0000313" key="2">
    <source>
        <dbReference type="EMBL" id="ESO92781.1"/>
    </source>
</evidence>
<sequence length="409" mass="44456">MPEVEVEIPGRRRRAVEPGLTQANSVDGLNQAFQNRMKRAITVNNVQGLLPFNDIPATNPQPLSRTKRFLGLDGGDGMGLGLGLLGIINDQMDRVRDRVNDRIDRRRERILDNIGNAIPDMGGLGLGLGLGGLGLGWGLGGGLGLLGGGLLDNCKYKVCLLFPALCTTIHQQNDNLNVFGIQTTEIELQQVNQIPPDAAPLRRKRALGWGSPFGFRNRRIRGILGGMNIGDPLAGAWGGGGEFGGWNGNGGGWDGGINAGVWDGNVGALGGNADVWDGNGGGWDGGVNVGAWDGNIGALGGNADVWDGNAGGWAQRRGFLAGGAGGNMDGQRNRDNQLRNLLQNDLNRQREQLNRMRDRMRNVMEQRRDRILDAMDRVRDRQNNLMDRRRDQMERMRERMRDQMDGGNN</sequence>
<accession>V4AHB2</accession>
<evidence type="ECO:0000256" key="1">
    <source>
        <dbReference type="SAM" id="Coils"/>
    </source>
</evidence>
<dbReference type="GeneID" id="20238964"/>
<evidence type="ECO:0000313" key="3">
    <source>
        <dbReference type="Proteomes" id="UP000030746"/>
    </source>
</evidence>
<protein>
    <submittedName>
        <fullName evidence="2">Uncharacterized protein</fullName>
    </submittedName>
</protein>
<dbReference type="Proteomes" id="UP000030746">
    <property type="component" value="Unassembled WGS sequence"/>
</dbReference>
<gene>
    <name evidence="2" type="ORF">LOTGIDRAFT_162263</name>
</gene>
<dbReference type="EMBL" id="KB202014">
    <property type="protein sequence ID" value="ESO92781.1"/>
    <property type="molecule type" value="Genomic_DNA"/>
</dbReference>
<dbReference type="HOGENOM" id="CLU_673174_0_0_1"/>
<proteinExistence type="predicted"/>
<feature type="coiled-coil region" evidence="1">
    <location>
        <begin position="339"/>
        <end position="403"/>
    </location>
</feature>
<dbReference type="OMA" id="PSFNVYR"/>
<dbReference type="KEGG" id="lgi:LOTGIDRAFT_162263"/>
<reference evidence="2 3" key="1">
    <citation type="journal article" date="2013" name="Nature">
        <title>Insights into bilaterian evolution from three spiralian genomes.</title>
        <authorList>
            <person name="Simakov O."/>
            <person name="Marletaz F."/>
            <person name="Cho S.J."/>
            <person name="Edsinger-Gonzales E."/>
            <person name="Havlak P."/>
            <person name="Hellsten U."/>
            <person name="Kuo D.H."/>
            <person name="Larsson T."/>
            <person name="Lv J."/>
            <person name="Arendt D."/>
            <person name="Savage R."/>
            <person name="Osoegawa K."/>
            <person name="de Jong P."/>
            <person name="Grimwood J."/>
            <person name="Chapman J.A."/>
            <person name="Shapiro H."/>
            <person name="Aerts A."/>
            <person name="Otillar R.P."/>
            <person name="Terry A.Y."/>
            <person name="Boore J.L."/>
            <person name="Grigoriev I.V."/>
            <person name="Lindberg D.R."/>
            <person name="Seaver E.C."/>
            <person name="Weisblat D.A."/>
            <person name="Putnam N.H."/>
            <person name="Rokhsar D.S."/>
        </authorList>
    </citation>
    <scope>NUCLEOTIDE SEQUENCE [LARGE SCALE GENOMIC DNA]</scope>
</reference>
<dbReference type="RefSeq" id="XP_009056470.1">
    <property type="nucleotide sequence ID" value="XM_009058222.1"/>
</dbReference>
<dbReference type="CTD" id="20238964"/>